<protein>
    <submittedName>
        <fullName evidence="7">Hydrolase Nlp/P60</fullName>
    </submittedName>
</protein>
<dbReference type="Gene3D" id="3.90.1720.10">
    <property type="entry name" value="endopeptidase domain like (from Nostoc punctiforme)"/>
    <property type="match status" value="1"/>
</dbReference>
<dbReference type="PANTHER" id="PTHR47053">
    <property type="entry name" value="MUREIN DD-ENDOPEPTIDASE MEPH-RELATED"/>
    <property type="match status" value="1"/>
</dbReference>
<keyword evidence="8" id="KW-1185">Reference proteome</keyword>
<name>A0A4Q4KG91_9FLAO</name>
<evidence type="ECO:0000259" key="6">
    <source>
        <dbReference type="PROSITE" id="PS51935"/>
    </source>
</evidence>
<dbReference type="InterPro" id="IPR051202">
    <property type="entry name" value="Peptidase_C40"/>
</dbReference>
<dbReference type="Pfam" id="PF00877">
    <property type="entry name" value="NLPC_P60"/>
    <property type="match status" value="1"/>
</dbReference>
<dbReference type="AlphaFoldDB" id="A0A4Q4KG91"/>
<evidence type="ECO:0000256" key="4">
    <source>
        <dbReference type="ARBA" id="ARBA00022807"/>
    </source>
</evidence>
<dbReference type="InterPro" id="IPR000064">
    <property type="entry name" value="NLP_P60_dom"/>
</dbReference>
<comment type="caution">
    <text evidence="7">The sequence shown here is derived from an EMBL/GenBank/DDBJ whole genome shotgun (WGS) entry which is preliminary data.</text>
</comment>
<dbReference type="GO" id="GO:0006508">
    <property type="term" value="P:proteolysis"/>
    <property type="evidence" value="ECO:0007669"/>
    <property type="project" value="UniProtKB-KW"/>
</dbReference>
<reference evidence="7 8" key="1">
    <citation type="submission" date="2019-02" db="EMBL/GenBank/DDBJ databases">
        <title>Genome sequence of the sea-ice species Brumimicrobium glaciale.</title>
        <authorList>
            <person name="Bowman J.P."/>
        </authorList>
    </citation>
    <scope>NUCLEOTIDE SEQUENCE [LARGE SCALE GENOMIC DNA]</scope>
    <source>
        <strain evidence="7 8">IC156</strain>
    </source>
</reference>
<dbReference type="Pfam" id="PF18348">
    <property type="entry name" value="SH3_16"/>
    <property type="match status" value="1"/>
</dbReference>
<evidence type="ECO:0000313" key="7">
    <source>
        <dbReference type="EMBL" id="RYM32132.1"/>
    </source>
</evidence>
<dbReference type="InterPro" id="IPR003646">
    <property type="entry name" value="SH3-like_bac-type"/>
</dbReference>
<dbReference type="RefSeq" id="WP_130094821.1">
    <property type="nucleotide sequence ID" value="NZ_SETE01000007.1"/>
</dbReference>
<dbReference type="PROSITE" id="PS51781">
    <property type="entry name" value="SH3B"/>
    <property type="match status" value="1"/>
</dbReference>
<accession>A0A4Q4KG91</accession>
<organism evidence="7 8">
    <name type="scientific">Brumimicrobium glaciale</name>
    <dbReference type="NCBI Taxonomy" id="200475"/>
    <lineage>
        <taxon>Bacteria</taxon>
        <taxon>Pseudomonadati</taxon>
        <taxon>Bacteroidota</taxon>
        <taxon>Flavobacteriia</taxon>
        <taxon>Flavobacteriales</taxon>
        <taxon>Crocinitomicaceae</taxon>
        <taxon>Brumimicrobium</taxon>
    </lineage>
</organism>
<feature type="domain" description="NlpC/P60" evidence="6">
    <location>
        <begin position="131"/>
        <end position="259"/>
    </location>
</feature>
<feature type="domain" description="SH3b" evidence="5">
    <location>
        <begin position="1"/>
        <end position="68"/>
    </location>
</feature>
<keyword evidence="4" id="KW-0788">Thiol protease</keyword>
<evidence type="ECO:0000256" key="1">
    <source>
        <dbReference type="ARBA" id="ARBA00007074"/>
    </source>
</evidence>
<dbReference type="Proteomes" id="UP000293952">
    <property type="component" value="Unassembled WGS sequence"/>
</dbReference>
<dbReference type="InterPro" id="IPR038765">
    <property type="entry name" value="Papain-like_cys_pep_sf"/>
</dbReference>
<evidence type="ECO:0000313" key="8">
    <source>
        <dbReference type="Proteomes" id="UP000293952"/>
    </source>
</evidence>
<dbReference type="EMBL" id="SETE01000007">
    <property type="protein sequence ID" value="RYM32132.1"/>
    <property type="molecule type" value="Genomic_DNA"/>
</dbReference>
<comment type="similarity">
    <text evidence="1">Belongs to the peptidase C40 family.</text>
</comment>
<dbReference type="PANTHER" id="PTHR47053:SF1">
    <property type="entry name" value="MUREIN DD-ENDOPEPTIDASE MEPH-RELATED"/>
    <property type="match status" value="1"/>
</dbReference>
<keyword evidence="2" id="KW-0645">Protease</keyword>
<gene>
    <name evidence="7" type="ORF">ERX46_15740</name>
</gene>
<evidence type="ECO:0000259" key="5">
    <source>
        <dbReference type="PROSITE" id="PS51781"/>
    </source>
</evidence>
<proteinExistence type="inferred from homology"/>
<dbReference type="OrthoDB" id="9813368at2"/>
<sequence>MIAGIKAICSLAVIPVRSTHEDSSEIVTQLLFGEIVTVIGIHNQWVKINIQQDNYEGWVDNKQLIKISEITFEKFKTNTQRQQESILTIITPWGKQNVLQGSPILSNSKSFKIDDLEFSWANEIPTQKLDSNLNSNIKDLALSYSNSPYLWGGRTAFGIDCSGFTQTVFHQVGLFLPRDASQQYLEGTKVDFEQLKSGDLAFFKSETTGNIHHVGIVLPNQQIIHAHGRVRIDTLDKEGIYNENKKYYSHKLISINNYGT</sequence>
<dbReference type="Gene3D" id="2.30.30.40">
    <property type="entry name" value="SH3 Domains"/>
    <property type="match status" value="1"/>
</dbReference>
<evidence type="ECO:0000256" key="2">
    <source>
        <dbReference type="ARBA" id="ARBA00022670"/>
    </source>
</evidence>
<dbReference type="PROSITE" id="PS51935">
    <property type="entry name" value="NLPC_P60"/>
    <property type="match status" value="1"/>
</dbReference>
<evidence type="ECO:0000256" key="3">
    <source>
        <dbReference type="ARBA" id="ARBA00022801"/>
    </source>
</evidence>
<dbReference type="SUPFAM" id="SSF54001">
    <property type="entry name" value="Cysteine proteinases"/>
    <property type="match status" value="1"/>
</dbReference>
<dbReference type="GO" id="GO:0008234">
    <property type="term" value="F:cysteine-type peptidase activity"/>
    <property type="evidence" value="ECO:0007669"/>
    <property type="project" value="UniProtKB-KW"/>
</dbReference>
<keyword evidence="3 7" id="KW-0378">Hydrolase</keyword>
<dbReference type="InterPro" id="IPR041382">
    <property type="entry name" value="SH3_16"/>
</dbReference>